<dbReference type="Proteomes" id="UP000182034">
    <property type="component" value="Unassembled WGS sequence"/>
</dbReference>
<dbReference type="RefSeq" id="WP_139255475.1">
    <property type="nucleotide sequence ID" value="NZ_FPKW01000009.1"/>
</dbReference>
<keyword evidence="3" id="KW-1185">Reference proteome</keyword>
<evidence type="ECO:0000313" key="3">
    <source>
        <dbReference type="Proteomes" id="UP000182034"/>
    </source>
</evidence>
<evidence type="ECO:0000313" key="2">
    <source>
        <dbReference type="EMBL" id="SFZ95359.1"/>
    </source>
</evidence>
<feature type="region of interest" description="Disordered" evidence="1">
    <location>
        <begin position="21"/>
        <end position="83"/>
    </location>
</feature>
<dbReference type="PROSITE" id="PS51257">
    <property type="entry name" value="PROKAR_LIPOPROTEIN"/>
    <property type="match status" value="1"/>
</dbReference>
<protein>
    <recommendedName>
        <fullName evidence="4">Lipoprotein</fullName>
    </recommendedName>
</protein>
<dbReference type="STRING" id="1612149.SAMN05216324_109102"/>
<dbReference type="OrthoDB" id="1262304at2"/>
<dbReference type="AlphaFoldDB" id="A0A1K2ISL0"/>
<name>A0A1K2ISL0_9FLAO</name>
<feature type="compositionally biased region" description="Polar residues" evidence="1">
    <location>
        <begin position="25"/>
        <end position="42"/>
    </location>
</feature>
<evidence type="ECO:0000256" key="1">
    <source>
        <dbReference type="SAM" id="MobiDB-lite"/>
    </source>
</evidence>
<evidence type="ECO:0008006" key="4">
    <source>
        <dbReference type="Google" id="ProtNLM"/>
    </source>
</evidence>
<sequence>MKKYISLLSLMTAFFMQSCERSESDLNTTEQKQQNMKVQSNKESARIQNGIAEEKGSDNMDTGDDDEPKKDKQHWRIVQDTIW</sequence>
<accession>A0A1K2ISL0</accession>
<reference evidence="3" key="1">
    <citation type="submission" date="2016-10" db="EMBL/GenBank/DDBJ databases">
        <authorList>
            <person name="Varghese N."/>
            <person name="Submissions S."/>
        </authorList>
    </citation>
    <scope>NUCLEOTIDE SEQUENCE [LARGE SCALE GENOMIC DNA]</scope>
    <source>
        <strain evidence="3">SUR2</strain>
    </source>
</reference>
<proteinExistence type="predicted"/>
<organism evidence="2 3">
    <name type="scientific">Chryseobacterium limigenitum</name>
    <dbReference type="NCBI Taxonomy" id="1612149"/>
    <lineage>
        <taxon>Bacteria</taxon>
        <taxon>Pseudomonadati</taxon>
        <taxon>Bacteroidota</taxon>
        <taxon>Flavobacteriia</taxon>
        <taxon>Flavobacteriales</taxon>
        <taxon>Weeksellaceae</taxon>
        <taxon>Chryseobacterium group</taxon>
        <taxon>Chryseobacterium</taxon>
    </lineage>
</organism>
<dbReference type="EMBL" id="FPKW01000009">
    <property type="protein sequence ID" value="SFZ95359.1"/>
    <property type="molecule type" value="Genomic_DNA"/>
</dbReference>
<gene>
    <name evidence="2" type="ORF">SAMN05216324_109102</name>
</gene>